<reference evidence="8" key="1">
    <citation type="submission" date="2021-02" db="EMBL/GenBank/DDBJ databases">
        <authorList>
            <person name="Dougan E. K."/>
            <person name="Rhodes N."/>
            <person name="Thang M."/>
            <person name="Chan C."/>
        </authorList>
    </citation>
    <scope>NUCLEOTIDE SEQUENCE</scope>
</reference>
<dbReference type="SUPFAM" id="SSF51735">
    <property type="entry name" value="NAD(P)-binding Rossmann-fold domains"/>
    <property type="match status" value="1"/>
</dbReference>
<feature type="non-terminal residue" evidence="8">
    <location>
        <position position="1"/>
    </location>
</feature>
<dbReference type="InterPro" id="IPR001891">
    <property type="entry name" value="Malic_OxRdtase"/>
</dbReference>
<dbReference type="OrthoDB" id="5365701at2759"/>
<protein>
    <submittedName>
        <fullName evidence="8">ME1 protein</fullName>
    </submittedName>
</protein>
<dbReference type="SMART" id="SM01274">
    <property type="entry name" value="malic"/>
    <property type="match status" value="1"/>
</dbReference>
<evidence type="ECO:0000259" key="6">
    <source>
        <dbReference type="SMART" id="SM00919"/>
    </source>
</evidence>
<dbReference type="NCBIfam" id="NF010052">
    <property type="entry name" value="PRK13529.1"/>
    <property type="match status" value="1"/>
</dbReference>
<dbReference type="InterPro" id="IPR036291">
    <property type="entry name" value="NAD(P)-bd_dom_sf"/>
</dbReference>
<dbReference type="Gene3D" id="3.40.50.720">
    <property type="entry name" value="NAD(P)-binding Rossmann-like Domain"/>
    <property type="match status" value="1"/>
</dbReference>
<evidence type="ECO:0000256" key="1">
    <source>
        <dbReference type="ARBA" id="ARBA00008785"/>
    </source>
</evidence>
<feature type="binding site" evidence="4">
    <location>
        <position position="111"/>
    </location>
    <ligand>
        <name>(S)-malate</name>
        <dbReference type="ChEBI" id="CHEBI:15589"/>
    </ligand>
</feature>
<keyword evidence="5" id="KW-0479">Metal-binding</keyword>
<evidence type="ECO:0000313" key="8">
    <source>
        <dbReference type="EMBL" id="CAE7238717.1"/>
    </source>
</evidence>
<feature type="domain" description="Malic enzyme NAD-binding" evidence="6">
    <location>
        <begin position="245"/>
        <end position="513"/>
    </location>
</feature>
<dbReference type="InterPro" id="IPR046346">
    <property type="entry name" value="Aminoacid_DH-like_N_sf"/>
</dbReference>
<feature type="active site" description="Proton donor" evidence="3">
    <location>
        <position position="48"/>
    </location>
</feature>
<gene>
    <name evidence="8" type="primary">ME1</name>
    <name evidence="8" type="ORF">SPIL2461_LOCUS3993</name>
</gene>
<proteinExistence type="inferred from homology"/>
<feature type="binding site" evidence="5">
    <location>
        <position position="244"/>
    </location>
    <ligand>
        <name>a divalent metal cation</name>
        <dbReference type="ChEBI" id="CHEBI:60240"/>
    </ligand>
</feature>
<feature type="binding site" evidence="5">
    <location>
        <position position="221"/>
    </location>
    <ligand>
        <name>a divalent metal cation</name>
        <dbReference type="ChEBI" id="CHEBI:60240"/>
    </ligand>
</feature>
<accession>A0A812L419</accession>
<dbReference type="PRINTS" id="PR00072">
    <property type="entry name" value="MALOXRDTASE"/>
</dbReference>
<dbReference type="PANTHER" id="PTHR23406">
    <property type="entry name" value="MALIC ENZYME-RELATED"/>
    <property type="match status" value="1"/>
</dbReference>
<evidence type="ECO:0000256" key="2">
    <source>
        <dbReference type="ARBA" id="ARBA00023027"/>
    </source>
</evidence>
<comment type="cofactor">
    <cofactor evidence="5">
        <name>Mg(2+)</name>
        <dbReference type="ChEBI" id="CHEBI:18420"/>
    </cofactor>
    <cofactor evidence="5">
        <name>Mn(2+)</name>
        <dbReference type="ChEBI" id="CHEBI:29035"/>
    </cofactor>
    <text evidence="5">Divalent metal cations. Prefers magnesium or manganese.</text>
</comment>
<feature type="binding site" evidence="5">
    <location>
        <position position="220"/>
    </location>
    <ligand>
        <name>a divalent metal cation</name>
        <dbReference type="ChEBI" id="CHEBI:60240"/>
    </ligand>
</feature>
<dbReference type="PIRSF" id="PIRSF000106">
    <property type="entry name" value="ME"/>
    <property type="match status" value="1"/>
</dbReference>
<evidence type="ECO:0000259" key="7">
    <source>
        <dbReference type="SMART" id="SM01274"/>
    </source>
</evidence>
<evidence type="ECO:0000256" key="5">
    <source>
        <dbReference type="PIRSR" id="PIRSR000106-3"/>
    </source>
</evidence>
<dbReference type="GO" id="GO:0051287">
    <property type="term" value="F:NAD binding"/>
    <property type="evidence" value="ECO:0007669"/>
    <property type="project" value="InterPro"/>
</dbReference>
<keyword evidence="9" id="KW-1185">Reference proteome</keyword>
<dbReference type="InterPro" id="IPR012301">
    <property type="entry name" value="Malic_N_dom"/>
</dbReference>
<dbReference type="SUPFAM" id="SSF53223">
    <property type="entry name" value="Aminoacid dehydrogenase-like, N-terminal domain"/>
    <property type="match status" value="1"/>
</dbReference>
<feature type="active site" description="Proton acceptor" evidence="3">
    <location>
        <position position="129"/>
    </location>
</feature>
<feature type="binding site" evidence="4">
    <location>
        <position position="400"/>
    </location>
    <ligand>
        <name>(S)-malate</name>
        <dbReference type="ChEBI" id="CHEBI:15589"/>
    </ligand>
</feature>
<dbReference type="Gene3D" id="3.40.50.10380">
    <property type="entry name" value="Malic enzyme, N-terminal domain"/>
    <property type="match status" value="1"/>
</dbReference>
<dbReference type="Proteomes" id="UP000649617">
    <property type="component" value="Unassembled WGS sequence"/>
</dbReference>
<organism evidence="8 9">
    <name type="scientific">Symbiodinium pilosum</name>
    <name type="common">Dinoflagellate</name>
    <dbReference type="NCBI Taxonomy" id="2952"/>
    <lineage>
        <taxon>Eukaryota</taxon>
        <taxon>Sar</taxon>
        <taxon>Alveolata</taxon>
        <taxon>Dinophyceae</taxon>
        <taxon>Suessiales</taxon>
        <taxon>Symbiodiniaceae</taxon>
        <taxon>Symbiodinium</taxon>
    </lineage>
</organism>
<dbReference type="Pfam" id="PF03949">
    <property type="entry name" value="Malic_M"/>
    <property type="match status" value="1"/>
</dbReference>
<name>A0A812L419_SYMPI</name>
<feature type="binding site" evidence="4">
    <location>
        <position position="444"/>
    </location>
    <ligand>
        <name>(S)-malate</name>
        <dbReference type="ChEBI" id="CHEBI:15589"/>
    </ligand>
</feature>
<evidence type="ECO:0000256" key="4">
    <source>
        <dbReference type="PIRSR" id="PIRSR000106-2"/>
    </source>
</evidence>
<evidence type="ECO:0000256" key="3">
    <source>
        <dbReference type="PIRSR" id="PIRSR000106-1"/>
    </source>
</evidence>
<dbReference type="EMBL" id="CAJNIZ010005086">
    <property type="protein sequence ID" value="CAE7238717.1"/>
    <property type="molecule type" value="Genomic_DNA"/>
</dbReference>
<keyword evidence="2" id="KW-0520">NAD</keyword>
<dbReference type="GO" id="GO:0016616">
    <property type="term" value="F:oxidoreductase activity, acting on the CH-OH group of donors, NAD or NADP as acceptor"/>
    <property type="evidence" value="ECO:0007669"/>
    <property type="project" value="InterPro"/>
</dbReference>
<comment type="similarity">
    <text evidence="1">Belongs to the malic enzymes family.</text>
</comment>
<dbReference type="PANTHER" id="PTHR23406:SF34">
    <property type="entry name" value="NAD-DEPENDENT MALIC ENZYME, MITOCHONDRIAL"/>
    <property type="match status" value="1"/>
</dbReference>
<dbReference type="GO" id="GO:0006108">
    <property type="term" value="P:malate metabolic process"/>
    <property type="evidence" value="ECO:0007669"/>
    <property type="project" value="TreeGrafter"/>
</dbReference>
<dbReference type="InterPro" id="IPR037062">
    <property type="entry name" value="Malic_N_dom_sf"/>
</dbReference>
<feature type="domain" description="Malic enzyme N-terminal" evidence="7">
    <location>
        <begin position="25"/>
        <end position="235"/>
    </location>
</feature>
<dbReference type="SMART" id="SM00919">
    <property type="entry name" value="Malic_M"/>
    <property type="match status" value="1"/>
</dbReference>
<comment type="caution">
    <text evidence="8">The sequence shown here is derived from an EMBL/GenBank/DDBJ whole genome shotgun (WGS) entry which is preliminary data.</text>
</comment>
<evidence type="ECO:0000313" key="9">
    <source>
        <dbReference type="Proteomes" id="UP000649617"/>
    </source>
</evidence>
<dbReference type="AlphaFoldDB" id="A0A812L419"/>
<dbReference type="GO" id="GO:0004470">
    <property type="term" value="F:malic enzyme activity"/>
    <property type="evidence" value="ECO:0007669"/>
    <property type="project" value="InterPro"/>
</dbReference>
<dbReference type="Pfam" id="PF00390">
    <property type="entry name" value="malic"/>
    <property type="match status" value="1"/>
</dbReference>
<sequence length="527" mass="56654">ALAEVRGFASLGHYVWAYAYLRMLHHKDPNLFYQTLLAEPHFLMPIVYTPTVGEACQKFGTLPFLPRGCYLSLSDRGNLKAVLKEYADAHLPKDPSGKPECQCIVFSDGGRILGLGDLGVWGMGIPIGKLDLYTVCGGFDPHRTIPVMIDAGCTDASGNSAKLTIRDHSLYTGLKQDRVKHTSAQGTEVNTAYYGPGSFIGEFMTAASELFGRSCLLQFEDFNSNDAFPLLQEYRSKFLTYNDDIQGTASVAVAAVLGGIKLNKPQCTDLLTELKGLRVLFHGAGSANLGSATLMLNEAGVPASSILVTNSKGVIWKSADGKKGSYKNDEQKAVATVGEPKGYDATNLVAIIKHHKPDVLVGAVGRAPGCFTQEVIQEMVAVQAAKKSGALRPIIFSLSNPMTQAEITAEDCYKFSNGKAIFGSGTRFDPVMVQGKTRVPGQVNNFFIFPGMSFGAVCCEAKEITDRLFMEAAEAVANSLDKEDMEADSVLPSTGRIREIGFNVAVKVAMAAQKAGLAQKKLGDTDE</sequence>
<dbReference type="GO" id="GO:0046872">
    <property type="term" value="F:metal ion binding"/>
    <property type="evidence" value="ECO:0007669"/>
    <property type="project" value="UniProtKB-KW"/>
</dbReference>
<feature type="non-terminal residue" evidence="8">
    <location>
        <position position="527"/>
    </location>
</feature>
<dbReference type="InterPro" id="IPR012302">
    <property type="entry name" value="Malic_NAD-bd"/>
</dbReference>